<comment type="caution">
    <text evidence="10">The sequence shown here is derived from an EMBL/GenBank/DDBJ whole genome shotgun (WGS) entry which is preliminary data.</text>
</comment>
<dbReference type="CDD" id="cd09272">
    <property type="entry name" value="RNase_HI_RT_Ty1"/>
    <property type="match status" value="1"/>
</dbReference>
<sequence length="1372" mass="156519">MKHTNRIVRIPKGLYPEEKLTKKQVGGEWIIGREMTMISKDDTISKFPGYHSSEEEEPTRQSRALNKYGFVDHPKLQRNEFASHRLPQRKGNMNGWLIEDEDEPLEREASDKEVDSDIEPTIVTQVTNNVNNANGGNGGNGRNDGNVIDNSRCAKNQKVKYAASSFMNKALTWWNTQVQARGREAAIGMSWVDFKALLVEEFCPSNEMEKLESEFWNHKMVGSNHVGYMDRFHELAKLVPHLLLLSHHASRVSCGTLKKGNQKRKEVEESSKQGGGRNDNKRAKVIKVFVASTTYRNEYDRSLPKCAKNNGNQVKGMAFNVNAVGALQDPNVVTGTFSLNHHYATVRFDSGADFSFISTSFAPLLNVKSSFVNPRYLIEVADGKKVKVDRVIRNCKLELGTSLFTIDLIPLGHGSFDVIMGIDWLSEHKAEIVCHEKVVRIPLESGEILIVQGERTPGIAKALSNVKVDEPKLSDISVVRDFVEVFSEDLSGLPPQRKVEFHIDLDPGATLVAKSPYRLAPLEMQELYAQLQELQDKGFIRPSHSPCGEPILFVKNKDGSLRMYIDYRELNKLTIKNRYPLSRIDNLFDQLQGARYFSKIDLRSGYHQLRVHENDIPKTAFRTRYGHFEFTVMPFGLTNAPIVFMDLMNRVYKPYLDKFVIIFIDDILVYSKSKDEHEIHLRLVLELLKKEELYAKFSKFEFWLQEVQFLGHVVNQSGIYVDLSKIEAVKNWKAPTTPLEIRSFLGIRGMIIAAQGEAFKQENILAERLHGLDQHMERRKDESLYFLDRIWVPLVGGVRTIIMDETHKTRYYVHPGSNKMYHDIKNIYRWPGMKRDIAIYVSKCLTCFKVKAEHQRPSGLLQQPKIPEWKWDKITMDFITKLHRRSRSTWKGVIRFRKKGKLAPRYVGPIEILERIGPVAYRLRLPEELSGVHDTFHVSNLKKCLADASLHVPLDELRISLVKVRWNSNHGPEITWEREDFMKSKYPQLFVERADKSICASVCGSCKASGEFHSPILLCFSWDGNDAKYGLIAMIMCDSLLLTPLCCDDIHDVTPRDSALAGCDMKKAFYGLKDEFKISDVNDGANVVFLRITNTPMVDQSKLDEDPLGIPVDQYQASPIKKHIESIKRVFRYLRETINWGLWYPKDIGMALTAYADADYAGCQYTQRSTSGSAQFLRDKLVSWSSKKQNSTAISTTEAEYIAMSGYCAQILWMKSQLTDYVFAFNNIPLYNRSAIALCCNNRFGQMPHGGLPKPLRSDKMADENVPAPTRTDEQLVPVKACLPIGKSNLLMDLQKKQKNLIFLILVDILQNINFFNANILCSSLGITLMDSTHLFVEPPATDLVKDFVNNLGYAEELQFVSKMYVNSLYQP</sequence>
<feature type="region of interest" description="Disordered" evidence="8">
    <location>
        <begin position="128"/>
        <end position="149"/>
    </location>
</feature>
<dbReference type="FunFam" id="3.10.10.10:FF:000007">
    <property type="entry name" value="Retrovirus-related Pol polyprotein from transposon 17.6-like Protein"/>
    <property type="match status" value="1"/>
</dbReference>
<dbReference type="InterPro" id="IPR000477">
    <property type="entry name" value="RT_dom"/>
</dbReference>
<dbReference type="Gene3D" id="3.10.10.10">
    <property type="entry name" value="HIV Type 1 Reverse Transcriptase, subunit A, domain 1"/>
    <property type="match status" value="1"/>
</dbReference>
<dbReference type="EMBL" id="BKCJ010115683">
    <property type="protein sequence ID" value="GEX56099.1"/>
    <property type="molecule type" value="Genomic_DNA"/>
</dbReference>
<dbReference type="PANTHER" id="PTHR24559">
    <property type="entry name" value="TRANSPOSON TY3-I GAG-POL POLYPROTEIN"/>
    <property type="match status" value="1"/>
</dbReference>
<keyword evidence="5" id="KW-0255">Endonuclease</keyword>
<dbReference type="InterPro" id="IPR053134">
    <property type="entry name" value="RNA-dir_DNA_polymerase"/>
</dbReference>
<dbReference type="GO" id="GO:0004519">
    <property type="term" value="F:endonuclease activity"/>
    <property type="evidence" value="ECO:0007669"/>
    <property type="project" value="UniProtKB-KW"/>
</dbReference>
<dbReference type="Pfam" id="PF24626">
    <property type="entry name" value="SH3_Tf2-1"/>
    <property type="match status" value="1"/>
</dbReference>
<keyword evidence="7 10" id="KW-0695">RNA-directed DNA polymerase</keyword>
<evidence type="ECO:0000259" key="9">
    <source>
        <dbReference type="PROSITE" id="PS50878"/>
    </source>
</evidence>
<evidence type="ECO:0000256" key="8">
    <source>
        <dbReference type="SAM" id="MobiDB-lite"/>
    </source>
</evidence>
<dbReference type="GO" id="GO:0003964">
    <property type="term" value="F:RNA-directed DNA polymerase activity"/>
    <property type="evidence" value="ECO:0007669"/>
    <property type="project" value="UniProtKB-KW"/>
</dbReference>
<evidence type="ECO:0000256" key="3">
    <source>
        <dbReference type="ARBA" id="ARBA00022695"/>
    </source>
</evidence>
<dbReference type="Pfam" id="PF00078">
    <property type="entry name" value="RVT_1"/>
    <property type="match status" value="1"/>
</dbReference>
<dbReference type="Pfam" id="PF03732">
    <property type="entry name" value="Retrotrans_gag"/>
    <property type="match status" value="1"/>
</dbReference>
<dbReference type="Gene3D" id="1.10.340.70">
    <property type="match status" value="1"/>
</dbReference>
<evidence type="ECO:0000256" key="4">
    <source>
        <dbReference type="ARBA" id="ARBA00022722"/>
    </source>
</evidence>
<keyword evidence="4" id="KW-0540">Nuclease</keyword>
<keyword evidence="6" id="KW-0378">Hydrolase</keyword>
<evidence type="ECO:0000256" key="5">
    <source>
        <dbReference type="ARBA" id="ARBA00022759"/>
    </source>
</evidence>
<protein>
    <submittedName>
        <fullName evidence="10">Putative reverse transcriptase domain-containing protein</fullName>
    </submittedName>
</protein>
<dbReference type="InterPro" id="IPR041588">
    <property type="entry name" value="Integrase_H2C2"/>
</dbReference>
<dbReference type="InterPro" id="IPR021109">
    <property type="entry name" value="Peptidase_aspartic_dom_sf"/>
</dbReference>
<keyword evidence="1" id="KW-0645">Protease</keyword>
<dbReference type="Gene3D" id="3.30.70.270">
    <property type="match status" value="1"/>
</dbReference>
<dbReference type="Gene3D" id="2.40.70.10">
    <property type="entry name" value="Acid Proteases"/>
    <property type="match status" value="1"/>
</dbReference>
<feature type="region of interest" description="Disordered" evidence="8">
    <location>
        <begin position="255"/>
        <end position="279"/>
    </location>
</feature>
<evidence type="ECO:0000256" key="7">
    <source>
        <dbReference type="ARBA" id="ARBA00022918"/>
    </source>
</evidence>
<dbReference type="SUPFAM" id="SSF56672">
    <property type="entry name" value="DNA/RNA polymerases"/>
    <property type="match status" value="1"/>
</dbReference>
<dbReference type="InterPro" id="IPR043128">
    <property type="entry name" value="Rev_trsase/Diguanyl_cyclase"/>
</dbReference>
<dbReference type="GO" id="GO:0008233">
    <property type="term" value="F:peptidase activity"/>
    <property type="evidence" value="ECO:0007669"/>
    <property type="project" value="UniProtKB-KW"/>
</dbReference>
<dbReference type="PROSITE" id="PS50878">
    <property type="entry name" value="RT_POL"/>
    <property type="match status" value="1"/>
</dbReference>
<organism evidence="10">
    <name type="scientific">Tanacetum cinerariifolium</name>
    <name type="common">Dalmatian daisy</name>
    <name type="synonym">Chrysanthemum cinerariifolium</name>
    <dbReference type="NCBI Taxonomy" id="118510"/>
    <lineage>
        <taxon>Eukaryota</taxon>
        <taxon>Viridiplantae</taxon>
        <taxon>Streptophyta</taxon>
        <taxon>Embryophyta</taxon>
        <taxon>Tracheophyta</taxon>
        <taxon>Spermatophyta</taxon>
        <taxon>Magnoliopsida</taxon>
        <taxon>eudicotyledons</taxon>
        <taxon>Gunneridae</taxon>
        <taxon>Pentapetalae</taxon>
        <taxon>asterids</taxon>
        <taxon>campanulids</taxon>
        <taxon>Asterales</taxon>
        <taxon>Asteraceae</taxon>
        <taxon>Asteroideae</taxon>
        <taxon>Anthemideae</taxon>
        <taxon>Anthemidinae</taxon>
        <taxon>Tanacetum</taxon>
    </lineage>
</organism>
<dbReference type="InterPro" id="IPR043502">
    <property type="entry name" value="DNA/RNA_pol_sf"/>
</dbReference>
<evidence type="ECO:0000256" key="6">
    <source>
        <dbReference type="ARBA" id="ARBA00022801"/>
    </source>
</evidence>
<keyword evidence="3" id="KW-0548">Nucleotidyltransferase</keyword>
<keyword evidence="2" id="KW-0808">Transferase</keyword>
<dbReference type="SUPFAM" id="SSF50630">
    <property type="entry name" value="Acid proteases"/>
    <property type="match status" value="1"/>
</dbReference>
<evidence type="ECO:0000313" key="10">
    <source>
        <dbReference type="EMBL" id="GEX56099.1"/>
    </source>
</evidence>
<dbReference type="InterPro" id="IPR005162">
    <property type="entry name" value="Retrotrans_gag_dom"/>
</dbReference>
<dbReference type="Pfam" id="PF17921">
    <property type="entry name" value="Integrase_H2C2"/>
    <property type="match status" value="1"/>
</dbReference>
<name>A0A699H8M2_TANCI</name>
<dbReference type="GO" id="GO:0006508">
    <property type="term" value="P:proteolysis"/>
    <property type="evidence" value="ECO:0007669"/>
    <property type="project" value="UniProtKB-KW"/>
</dbReference>
<dbReference type="InterPro" id="IPR056924">
    <property type="entry name" value="SH3_Tf2-1"/>
</dbReference>
<gene>
    <name evidence="10" type="ORF">Tci_328074</name>
</gene>
<dbReference type="PANTHER" id="PTHR24559:SF444">
    <property type="entry name" value="REVERSE TRANSCRIPTASE DOMAIN-CONTAINING PROTEIN"/>
    <property type="match status" value="1"/>
</dbReference>
<dbReference type="Pfam" id="PF08284">
    <property type="entry name" value="RVP_2"/>
    <property type="match status" value="1"/>
</dbReference>
<reference evidence="10" key="1">
    <citation type="journal article" date="2019" name="Sci. Rep.">
        <title>Draft genome of Tanacetum cinerariifolium, the natural source of mosquito coil.</title>
        <authorList>
            <person name="Yamashiro T."/>
            <person name="Shiraishi A."/>
            <person name="Satake H."/>
            <person name="Nakayama K."/>
        </authorList>
    </citation>
    <scope>NUCLEOTIDE SEQUENCE</scope>
</reference>
<dbReference type="CDD" id="cd00303">
    <property type="entry name" value="retropepsin_like"/>
    <property type="match status" value="1"/>
</dbReference>
<evidence type="ECO:0000256" key="1">
    <source>
        <dbReference type="ARBA" id="ARBA00022670"/>
    </source>
</evidence>
<feature type="domain" description="Reverse transcriptase" evidence="9">
    <location>
        <begin position="535"/>
        <end position="714"/>
    </location>
</feature>
<proteinExistence type="predicted"/>
<dbReference type="CDD" id="cd01647">
    <property type="entry name" value="RT_LTR"/>
    <property type="match status" value="1"/>
</dbReference>
<accession>A0A699H8M2</accession>
<evidence type="ECO:0000256" key="2">
    <source>
        <dbReference type="ARBA" id="ARBA00022679"/>
    </source>
</evidence>